<dbReference type="RefSeq" id="WP_231008746.1">
    <property type="nucleotide sequence ID" value="NZ_JAJNEC010000008.1"/>
</dbReference>
<accession>A0ABS8Q0K6</accession>
<dbReference type="Proteomes" id="UP001199816">
    <property type="component" value="Unassembled WGS sequence"/>
</dbReference>
<reference evidence="2 3" key="1">
    <citation type="submission" date="2021-11" db="EMBL/GenBank/DDBJ databases">
        <title>Genomic of Niabella pedocola.</title>
        <authorList>
            <person name="Wu T."/>
        </authorList>
    </citation>
    <scope>NUCLEOTIDE SEQUENCE [LARGE SCALE GENOMIC DNA]</scope>
    <source>
        <strain evidence="2 3">JCM 31011</strain>
    </source>
</reference>
<feature type="compositionally biased region" description="Polar residues" evidence="1">
    <location>
        <begin position="9"/>
        <end position="18"/>
    </location>
</feature>
<evidence type="ECO:0000313" key="3">
    <source>
        <dbReference type="Proteomes" id="UP001199816"/>
    </source>
</evidence>
<evidence type="ECO:0000256" key="1">
    <source>
        <dbReference type="SAM" id="MobiDB-lite"/>
    </source>
</evidence>
<dbReference type="EMBL" id="JAJNEC010000008">
    <property type="protein sequence ID" value="MCD2426158.1"/>
    <property type="molecule type" value="Genomic_DNA"/>
</dbReference>
<evidence type="ECO:0000313" key="2">
    <source>
        <dbReference type="EMBL" id="MCD2426158.1"/>
    </source>
</evidence>
<organism evidence="2 3">
    <name type="scientific">Niabella pedocola</name>
    <dbReference type="NCBI Taxonomy" id="1752077"/>
    <lineage>
        <taxon>Bacteria</taxon>
        <taxon>Pseudomonadati</taxon>
        <taxon>Bacteroidota</taxon>
        <taxon>Chitinophagia</taxon>
        <taxon>Chitinophagales</taxon>
        <taxon>Chitinophagaceae</taxon>
        <taxon>Niabella</taxon>
    </lineage>
</organism>
<gene>
    <name evidence="2" type="ORF">LQ567_25460</name>
</gene>
<comment type="caution">
    <text evidence="2">The sequence shown here is derived from an EMBL/GenBank/DDBJ whole genome shotgun (WGS) entry which is preliminary data.</text>
</comment>
<proteinExistence type="predicted"/>
<name>A0ABS8Q0K6_9BACT</name>
<keyword evidence="3" id="KW-1185">Reference proteome</keyword>
<feature type="region of interest" description="Disordered" evidence="1">
    <location>
        <begin position="1"/>
        <end position="20"/>
    </location>
</feature>
<sequence length="55" mass="6426">MNKERYFNRSRSNQTGSIGRQAGVYDFKKQIVAGKPVKQILDSWEPGMSDYKKMR</sequence>
<protein>
    <submittedName>
        <fullName evidence="2">Uncharacterized protein</fullName>
    </submittedName>
</protein>